<dbReference type="SUPFAM" id="SSF55298">
    <property type="entry name" value="YjgF-like"/>
    <property type="match status" value="1"/>
</dbReference>
<comment type="caution">
    <text evidence="1">The sequence shown here is derived from an EMBL/GenBank/DDBJ whole genome shotgun (WGS) entry which is preliminary data.</text>
</comment>
<dbReference type="EMBL" id="JFHC01000005">
    <property type="protein sequence ID" value="KDR43896.1"/>
    <property type="molecule type" value="Genomic_DNA"/>
</dbReference>
<organism evidence="1 2">
    <name type="scientific">Caballeronia glathei</name>
    <dbReference type="NCBI Taxonomy" id="60547"/>
    <lineage>
        <taxon>Bacteria</taxon>
        <taxon>Pseudomonadati</taxon>
        <taxon>Pseudomonadota</taxon>
        <taxon>Betaproteobacteria</taxon>
        <taxon>Burkholderiales</taxon>
        <taxon>Burkholderiaceae</taxon>
        <taxon>Caballeronia</taxon>
    </lineage>
</organism>
<dbReference type="InterPro" id="IPR035959">
    <property type="entry name" value="RutC-like_sf"/>
</dbReference>
<evidence type="ECO:0000313" key="1">
    <source>
        <dbReference type="EMBL" id="KDR43896.1"/>
    </source>
</evidence>
<proteinExistence type="predicted"/>
<name>A0A069Q279_9BURK</name>
<sequence>MAITRHHVGARLSEIAIHNGTVYLAGQIAEDTNQDITGQTREVLGHIDRLLEEANSDKSQLLSVQIYISGMEHFAGMNAVWDGWVAAGNTPPRATVEAKLANPACLVEVVVVAAQRS</sequence>
<dbReference type="RefSeq" id="WP_035933945.1">
    <property type="nucleotide sequence ID" value="NZ_CADFFX010000001.1"/>
</dbReference>
<dbReference type="PANTHER" id="PTHR47328:SF1">
    <property type="entry name" value="RUTC FAMILY PROTEIN YOAB"/>
    <property type="match status" value="1"/>
</dbReference>
<dbReference type="PANTHER" id="PTHR47328">
    <property type="match status" value="1"/>
</dbReference>
<protein>
    <submittedName>
        <fullName evidence="1">Aminoacrylate peracid reductase</fullName>
    </submittedName>
</protein>
<dbReference type="CDD" id="cd06150">
    <property type="entry name" value="YjgF_YER057c_UK114_like_2"/>
    <property type="match status" value="1"/>
</dbReference>
<dbReference type="AlphaFoldDB" id="A0A069Q279"/>
<reference evidence="1 2" key="1">
    <citation type="submission" date="2014-03" db="EMBL/GenBank/DDBJ databases">
        <title>Draft Genome Sequences of Four Burkholderia Strains.</title>
        <authorList>
            <person name="Liu X.Y."/>
            <person name="Li C.X."/>
            <person name="Xu J.H."/>
        </authorList>
    </citation>
    <scope>NUCLEOTIDE SEQUENCE [LARGE SCALE GENOMIC DNA]</scope>
    <source>
        <strain evidence="1 2">DSM 50014</strain>
    </source>
</reference>
<dbReference type="STRING" id="60547.GCA_000751215_03588"/>
<gene>
    <name evidence="1" type="ORF">BG61_29475</name>
</gene>
<keyword evidence="2" id="KW-1185">Reference proteome</keyword>
<accession>A0A069Q279</accession>
<dbReference type="Proteomes" id="UP000027466">
    <property type="component" value="Unassembled WGS sequence"/>
</dbReference>
<dbReference type="InterPro" id="IPR006175">
    <property type="entry name" value="YjgF/YER057c/UK114"/>
</dbReference>
<evidence type="ECO:0000313" key="2">
    <source>
        <dbReference type="Proteomes" id="UP000027466"/>
    </source>
</evidence>
<dbReference type="InterPro" id="IPR035709">
    <property type="entry name" value="YoaB-like"/>
</dbReference>
<dbReference type="Gene3D" id="3.30.1330.40">
    <property type="entry name" value="RutC-like"/>
    <property type="match status" value="1"/>
</dbReference>
<dbReference type="Pfam" id="PF01042">
    <property type="entry name" value="Ribonuc_L-PSP"/>
    <property type="match status" value="1"/>
</dbReference>